<reference evidence="2" key="1">
    <citation type="journal article" date="2023" name="Science">
        <title>Genome structures resolve the early diversification of teleost fishes.</title>
        <authorList>
            <person name="Parey E."/>
            <person name="Louis A."/>
            <person name="Montfort J."/>
            <person name="Bouchez O."/>
            <person name="Roques C."/>
            <person name="Iampietro C."/>
            <person name="Lluch J."/>
            <person name="Castinel A."/>
            <person name="Donnadieu C."/>
            <person name="Desvignes T."/>
            <person name="Floi Bucao C."/>
            <person name="Jouanno E."/>
            <person name="Wen M."/>
            <person name="Mejri S."/>
            <person name="Dirks R."/>
            <person name="Jansen H."/>
            <person name="Henkel C."/>
            <person name="Chen W.J."/>
            <person name="Zahm M."/>
            <person name="Cabau C."/>
            <person name="Klopp C."/>
            <person name="Thompson A.W."/>
            <person name="Robinson-Rechavi M."/>
            <person name="Braasch I."/>
            <person name="Lecointre G."/>
            <person name="Bobe J."/>
            <person name="Postlethwait J.H."/>
            <person name="Berthelot C."/>
            <person name="Roest Crollius H."/>
            <person name="Guiguen Y."/>
        </authorList>
    </citation>
    <scope>NUCLEOTIDE SEQUENCE</scope>
    <source>
        <strain evidence="2">WJC10195</strain>
    </source>
</reference>
<dbReference type="Proteomes" id="UP001152622">
    <property type="component" value="Chromosome 13"/>
</dbReference>
<sequence>MLGPVNANGSTRNLEHLDPAVSQGNEVETCSTCSWTPSSQLSPGSRVIFDMDLSDCYSMDSRLDGSTATVTFSQVTPEASFSEASEMEGLPGSGADPEVISPANTHSPGSPGSRHSQSPTAPGCSPTPPGCSPTPSGCSDTPRSPEKRAEDDEVTQGDEIKKEMTM</sequence>
<keyword evidence="3" id="KW-1185">Reference proteome</keyword>
<evidence type="ECO:0000256" key="1">
    <source>
        <dbReference type="SAM" id="MobiDB-lite"/>
    </source>
</evidence>
<dbReference type="OrthoDB" id="5831756at2759"/>
<evidence type="ECO:0000313" key="2">
    <source>
        <dbReference type="EMBL" id="KAJ8343555.1"/>
    </source>
</evidence>
<evidence type="ECO:0000313" key="3">
    <source>
        <dbReference type="Proteomes" id="UP001152622"/>
    </source>
</evidence>
<comment type="caution">
    <text evidence="2">The sequence shown here is derived from an EMBL/GenBank/DDBJ whole genome shotgun (WGS) entry which is preliminary data.</text>
</comment>
<feature type="region of interest" description="Disordered" evidence="1">
    <location>
        <begin position="78"/>
        <end position="166"/>
    </location>
</feature>
<gene>
    <name evidence="2" type="ORF">SKAU_G00308840</name>
</gene>
<protein>
    <submittedName>
        <fullName evidence="2">Uncharacterized protein</fullName>
    </submittedName>
</protein>
<dbReference type="EMBL" id="JAINUF010000013">
    <property type="protein sequence ID" value="KAJ8343555.1"/>
    <property type="molecule type" value="Genomic_DNA"/>
</dbReference>
<feature type="compositionally biased region" description="Polar residues" evidence="1">
    <location>
        <begin position="102"/>
        <end position="117"/>
    </location>
</feature>
<name>A0A9Q1IL60_SYNKA</name>
<proteinExistence type="predicted"/>
<accession>A0A9Q1IL60</accession>
<organism evidence="2 3">
    <name type="scientific">Synaphobranchus kaupii</name>
    <name type="common">Kaup's arrowtooth eel</name>
    <dbReference type="NCBI Taxonomy" id="118154"/>
    <lineage>
        <taxon>Eukaryota</taxon>
        <taxon>Metazoa</taxon>
        <taxon>Chordata</taxon>
        <taxon>Craniata</taxon>
        <taxon>Vertebrata</taxon>
        <taxon>Euteleostomi</taxon>
        <taxon>Actinopterygii</taxon>
        <taxon>Neopterygii</taxon>
        <taxon>Teleostei</taxon>
        <taxon>Anguilliformes</taxon>
        <taxon>Synaphobranchidae</taxon>
        <taxon>Synaphobranchus</taxon>
    </lineage>
</organism>
<dbReference type="AlphaFoldDB" id="A0A9Q1IL60"/>